<feature type="transmembrane region" description="Helical" evidence="14">
    <location>
        <begin position="20"/>
        <end position="46"/>
    </location>
</feature>
<keyword evidence="9 14" id="KW-1133">Transmembrane helix</keyword>
<dbReference type="InterPro" id="IPR045083">
    <property type="entry name" value="ATP_synth_F0_asu_bact/mt"/>
</dbReference>
<evidence type="ECO:0000256" key="5">
    <source>
        <dbReference type="ARBA" id="ARBA00022448"/>
    </source>
</evidence>
<evidence type="ECO:0000256" key="8">
    <source>
        <dbReference type="ARBA" id="ARBA00022781"/>
    </source>
</evidence>
<dbReference type="PROSITE" id="PS00449">
    <property type="entry name" value="ATPASE_A"/>
    <property type="match status" value="1"/>
</dbReference>
<organism evidence="15">
    <name type="scientific">Discolomatidae sp. 1 ACP-2013</name>
    <dbReference type="NCBI Taxonomy" id="1434484"/>
    <lineage>
        <taxon>Eukaryota</taxon>
        <taxon>Metazoa</taxon>
        <taxon>Ecdysozoa</taxon>
        <taxon>Arthropoda</taxon>
        <taxon>Hexapoda</taxon>
        <taxon>Insecta</taxon>
        <taxon>Pterygota</taxon>
        <taxon>Neoptera</taxon>
        <taxon>Endopterygota</taxon>
        <taxon>Coleoptera</taxon>
        <taxon>Polyphaga</taxon>
        <taxon>Cucujiformia</taxon>
        <taxon>Coccinelloidea</taxon>
        <taxon>Discolomatidae</taxon>
    </lineage>
</organism>
<evidence type="ECO:0000256" key="10">
    <source>
        <dbReference type="ARBA" id="ARBA00023065"/>
    </source>
</evidence>
<dbReference type="Pfam" id="PF00119">
    <property type="entry name" value="ATP-synt_A"/>
    <property type="match status" value="1"/>
</dbReference>
<feature type="transmembrane region" description="Helical" evidence="14">
    <location>
        <begin position="95"/>
        <end position="116"/>
    </location>
</feature>
<dbReference type="PANTHER" id="PTHR11410:SF0">
    <property type="entry name" value="ATP SYNTHASE SUBUNIT A"/>
    <property type="match status" value="1"/>
</dbReference>
<dbReference type="SUPFAM" id="SSF81336">
    <property type="entry name" value="F1F0 ATP synthase subunit A"/>
    <property type="match status" value="1"/>
</dbReference>
<feature type="transmembrane region" description="Helical" evidence="14">
    <location>
        <begin position="67"/>
        <end position="89"/>
    </location>
</feature>
<dbReference type="NCBIfam" id="TIGR01131">
    <property type="entry name" value="ATP_synt_6_or_A"/>
    <property type="match status" value="1"/>
</dbReference>
<keyword evidence="12" id="KW-0066">ATP synthesis</keyword>
<reference evidence="15" key="2">
    <citation type="submission" date="2018-08" db="EMBL/GenBank/DDBJ databases">
        <authorList>
            <person name="Prakash G."/>
            <person name="Vogler A.P."/>
        </authorList>
    </citation>
    <scope>NUCLEOTIDE SEQUENCE</scope>
</reference>
<dbReference type="AlphaFoldDB" id="A0A3G5FND1"/>
<dbReference type="Gene3D" id="1.20.120.220">
    <property type="entry name" value="ATP synthase, F0 complex, subunit A"/>
    <property type="match status" value="1"/>
</dbReference>
<evidence type="ECO:0000256" key="2">
    <source>
        <dbReference type="ARBA" id="ARBA00004141"/>
    </source>
</evidence>
<keyword evidence="11 14" id="KW-0472">Membrane</keyword>
<dbReference type="PANTHER" id="PTHR11410">
    <property type="entry name" value="ATP SYNTHASE SUBUNIT A"/>
    <property type="match status" value="1"/>
</dbReference>
<evidence type="ECO:0000256" key="14">
    <source>
        <dbReference type="SAM" id="Phobius"/>
    </source>
</evidence>
<dbReference type="CDD" id="cd00310">
    <property type="entry name" value="ATP-synt_Fo_a_6"/>
    <property type="match status" value="1"/>
</dbReference>
<evidence type="ECO:0000256" key="1">
    <source>
        <dbReference type="ARBA" id="ARBA00002070"/>
    </source>
</evidence>
<evidence type="ECO:0000256" key="6">
    <source>
        <dbReference type="ARBA" id="ARBA00022547"/>
    </source>
</evidence>
<evidence type="ECO:0000313" key="15">
    <source>
        <dbReference type="EMBL" id="AYW52133.1"/>
    </source>
</evidence>
<keyword evidence="8" id="KW-0375">Hydrogen ion transport</keyword>
<comment type="subcellular location">
    <subcellularLocation>
        <location evidence="2">Membrane</location>
        <topology evidence="2">Multi-pass membrane protein</topology>
    </subcellularLocation>
    <subcellularLocation>
        <location evidence="13">Mitochondrion inner membrane</location>
        <topology evidence="13">Multi-pass membrane protein</topology>
    </subcellularLocation>
</comment>
<comment type="function">
    <text evidence="1">Mitochondrial membrane ATP synthase (F(1)F(0) ATP synthase or Complex V) produces ATP from ADP in the presence of a proton gradient across the membrane which is generated by electron transport complexes of the respiratory chain. F-type ATPases consist of two structural domains, F(1) - containing the extramembraneous catalytic core and F(0) - containing the membrane proton channel, linked together by a central stalk and a peripheral stalk. During catalysis, ATP synthesis in the catalytic domain of F(1) is coupled via a rotary mechanism of the central stalk subunits to proton translocation. Key component of the proton channel; it may play a direct role in the translocation of protons across the membrane.</text>
</comment>
<keyword evidence="5" id="KW-0813">Transport</keyword>
<dbReference type="GO" id="GO:0046933">
    <property type="term" value="F:proton-transporting ATP synthase activity, rotational mechanism"/>
    <property type="evidence" value="ECO:0007669"/>
    <property type="project" value="TreeGrafter"/>
</dbReference>
<evidence type="ECO:0000256" key="12">
    <source>
        <dbReference type="ARBA" id="ARBA00023310"/>
    </source>
</evidence>
<evidence type="ECO:0000256" key="3">
    <source>
        <dbReference type="ARBA" id="ARBA00006810"/>
    </source>
</evidence>
<dbReference type="InterPro" id="IPR035908">
    <property type="entry name" value="F0_ATP_A_sf"/>
</dbReference>
<feature type="transmembrane region" description="Helical" evidence="14">
    <location>
        <begin position="185"/>
        <end position="215"/>
    </location>
</feature>
<geneLocation type="mitochondrion" evidence="15"/>
<keyword evidence="7 14" id="KW-0812">Transmembrane</keyword>
<evidence type="ECO:0000256" key="4">
    <source>
        <dbReference type="ARBA" id="ARBA00011648"/>
    </source>
</evidence>
<gene>
    <name evidence="15" type="primary">atp6</name>
</gene>
<dbReference type="GO" id="GO:0045259">
    <property type="term" value="C:proton-transporting ATP synthase complex"/>
    <property type="evidence" value="ECO:0007669"/>
    <property type="project" value="UniProtKB-KW"/>
</dbReference>
<evidence type="ECO:0000256" key="11">
    <source>
        <dbReference type="ARBA" id="ARBA00023136"/>
    </source>
</evidence>
<comment type="subunit">
    <text evidence="4">F-type ATPases have 2 components, CF(1) - the catalytic core - and CF(0) - the membrane proton channel. CF(1) has five subunits: alpha(3), beta(3), gamma(1), delta(1), epsilon(1). CF(0) has three main subunits: a, b and c.</text>
</comment>
<dbReference type="GO" id="GO:0005743">
    <property type="term" value="C:mitochondrial inner membrane"/>
    <property type="evidence" value="ECO:0007669"/>
    <property type="project" value="UniProtKB-SubCell"/>
</dbReference>
<comment type="similarity">
    <text evidence="3">Belongs to the ATPase A chain family.</text>
</comment>
<accession>A0A3G5FND1</accession>
<dbReference type="InterPro" id="IPR000568">
    <property type="entry name" value="ATP_synth_F0_asu"/>
</dbReference>
<name>A0A3G5FND1_9CUCU</name>
<keyword evidence="10" id="KW-0406">Ion transport</keyword>
<evidence type="ECO:0000256" key="7">
    <source>
        <dbReference type="ARBA" id="ARBA00022692"/>
    </source>
</evidence>
<keyword evidence="15" id="KW-0496">Mitochondrion</keyword>
<protein>
    <recommendedName>
        <fullName evidence="13">ATP synthase subunit a</fullName>
    </recommendedName>
</protein>
<reference evidence="15" key="1">
    <citation type="journal article" date="2015" name="Mol. Biol. Evol.">
        <title>Soup to Tree: The Phylogeny of Beetles Inferred by Mitochondrial Metagenomics of a Bornean Rainforest Sample.</title>
        <authorList>
            <person name="Crampton-Platt A."/>
            <person name="Timmermans M.J."/>
            <person name="Gimmel M.L."/>
            <person name="Kutty S.N."/>
            <person name="Cockerill T.D."/>
            <person name="Vun Khen C."/>
            <person name="Vogler A.P."/>
        </authorList>
    </citation>
    <scope>NUCLEOTIDE SEQUENCE</scope>
</reference>
<evidence type="ECO:0000256" key="9">
    <source>
        <dbReference type="ARBA" id="ARBA00022989"/>
    </source>
</evidence>
<proteinExistence type="inferred from homology"/>
<sequence>MMSNLFSSFDPMTNLNMPLNWISSLIFIMMIIPSFWFIPSYLNMFILKISMILYKEMKILNNSFSTMMYISLFWFILINNFMGLFPYIFTSSSHMIFTLTLSLPFWISFMLFGWIMNTKHMLAHLIPMGTPSILMPFMVCIETISNLIRPGTLAIRLSANMIAGHLLLTLLGNSGSSMSLFMLNILIITQIFLLTLELAVSLIQSYVFTILSILYCSEIK</sequence>
<evidence type="ECO:0000256" key="13">
    <source>
        <dbReference type="RuleBase" id="RU004450"/>
    </source>
</evidence>
<dbReference type="EMBL" id="MH789718">
    <property type="protein sequence ID" value="AYW52133.1"/>
    <property type="molecule type" value="Genomic_DNA"/>
</dbReference>
<keyword evidence="6" id="KW-0138">CF(0)</keyword>
<dbReference type="PRINTS" id="PR00123">
    <property type="entry name" value="ATPASEA"/>
</dbReference>
<dbReference type="InterPro" id="IPR023011">
    <property type="entry name" value="ATP_synth_F0_asu_AS"/>
</dbReference>